<evidence type="ECO:0000256" key="5">
    <source>
        <dbReference type="ARBA" id="ARBA00023136"/>
    </source>
</evidence>
<dbReference type="AlphaFoldDB" id="A0A2T2N5Q2"/>
<feature type="transmembrane region" description="Helical" evidence="6">
    <location>
        <begin position="21"/>
        <end position="50"/>
    </location>
</feature>
<feature type="transmembrane region" description="Helical" evidence="6">
    <location>
        <begin position="349"/>
        <end position="370"/>
    </location>
</feature>
<dbReference type="STRING" id="1448308.A0A2T2N5Q2"/>
<dbReference type="PIRSF" id="PIRSF006060">
    <property type="entry name" value="AA_transporter"/>
    <property type="match status" value="1"/>
</dbReference>
<evidence type="ECO:0000256" key="6">
    <source>
        <dbReference type="SAM" id="Phobius"/>
    </source>
</evidence>
<dbReference type="GO" id="GO:0016020">
    <property type="term" value="C:membrane"/>
    <property type="evidence" value="ECO:0007669"/>
    <property type="project" value="UniProtKB-SubCell"/>
</dbReference>
<keyword evidence="5 6" id="KW-0472">Membrane</keyword>
<evidence type="ECO:0000256" key="3">
    <source>
        <dbReference type="ARBA" id="ARBA00022692"/>
    </source>
</evidence>
<keyword evidence="4 6" id="KW-1133">Transmembrane helix</keyword>
<organism evidence="7 8">
    <name type="scientific">Corynespora cassiicola Philippines</name>
    <dbReference type="NCBI Taxonomy" id="1448308"/>
    <lineage>
        <taxon>Eukaryota</taxon>
        <taxon>Fungi</taxon>
        <taxon>Dikarya</taxon>
        <taxon>Ascomycota</taxon>
        <taxon>Pezizomycotina</taxon>
        <taxon>Dothideomycetes</taxon>
        <taxon>Pleosporomycetidae</taxon>
        <taxon>Pleosporales</taxon>
        <taxon>Corynesporascaceae</taxon>
        <taxon>Corynespora</taxon>
    </lineage>
</organism>
<feature type="transmembrane region" description="Helical" evidence="6">
    <location>
        <begin position="277"/>
        <end position="297"/>
    </location>
</feature>
<accession>A0A2T2N5Q2</accession>
<feature type="transmembrane region" description="Helical" evidence="6">
    <location>
        <begin position="242"/>
        <end position="265"/>
    </location>
</feature>
<evidence type="ECO:0000256" key="1">
    <source>
        <dbReference type="ARBA" id="ARBA00004141"/>
    </source>
</evidence>
<dbReference type="PANTHER" id="PTHR45649:SF1">
    <property type="entry name" value="TRANSPORTER, PUTATIVE (EUROFUNG)-RELATED"/>
    <property type="match status" value="1"/>
</dbReference>
<dbReference type="Pfam" id="PF13520">
    <property type="entry name" value="AA_permease_2"/>
    <property type="match status" value="1"/>
</dbReference>
<feature type="transmembrane region" description="Helical" evidence="6">
    <location>
        <begin position="62"/>
        <end position="82"/>
    </location>
</feature>
<comment type="subcellular location">
    <subcellularLocation>
        <location evidence="1">Membrane</location>
        <topology evidence="1">Multi-pass membrane protein</topology>
    </subcellularLocation>
</comment>
<feature type="transmembrane region" description="Helical" evidence="6">
    <location>
        <begin position="382"/>
        <end position="403"/>
    </location>
</feature>
<dbReference type="OrthoDB" id="3257095at2759"/>
<evidence type="ECO:0008006" key="9">
    <source>
        <dbReference type="Google" id="ProtNLM"/>
    </source>
</evidence>
<dbReference type="EMBL" id="KZ678148">
    <property type="protein sequence ID" value="PSN60576.1"/>
    <property type="molecule type" value="Genomic_DNA"/>
</dbReference>
<feature type="transmembrane region" description="Helical" evidence="6">
    <location>
        <begin position="94"/>
        <end position="114"/>
    </location>
</feature>
<reference evidence="7 8" key="1">
    <citation type="journal article" date="2018" name="Front. Microbiol.">
        <title>Genome-Wide Analysis of Corynespora cassiicola Leaf Fall Disease Putative Effectors.</title>
        <authorList>
            <person name="Lopez D."/>
            <person name="Ribeiro S."/>
            <person name="Label P."/>
            <person name="Fumanal B."/>
            <person name="Venisse J.S."/>
            <person name="Kohler A."/>
            <person name="de Oliveira R.R."/>
            <person name="Labutti K."/>
            <person name="Lipzen A."/>
            <person name="Lail K."/>
            <person name="Bauer D."/>
            <person name="Ohm R.A."/>
            <person name="Barry K.W."/>
            <person name="Spatafora J."/>
            <person name="Grigoriev I.V."/>
            <person name="Martin F.M."/>
            <person name="Pujade-Renaud V."/>
        </authorList>
    </citation>
    <scope>NUCLEOTIDE SEQUENCE [LARGE SCALE GENOMIC DNA]</scope>
    <source>
        <strain evidence="7 8">Philippines</strain>
    </source>
</reference>
<keyword evidence="8" id="KW-1185">Reference proteome</keyword>
<evidence type="ECO:0000313" key="8">
    <source>
        <dbReference type="Proteomes" id="UP000240883"/>
    </source>
</evidence>
<dbReference type="Gene3D" id="1.20.1740.10">
    <property type="entry name" value="Amino acid/polyamine transporter I"/>
    <property type="match status" value="1"/>
</dbReference>
<evidence type="ECO:0000313" key="7">
    <source>
        <dbReference type="EMBL" id="PSN60576.1"/>
    </source>
</evidence>
<keyword evidence="2" id="KW-0813">Transport</keyword>
<feature type="transmembrane region" description="Helical" evidence="6">
    <location>
        <begin position="120"/>
        <end position="140"/>
    </location>
</feature>
<dbReference type="GO" id="GO:0022857">
    <property type="term" value="F:transmembrane transporter activity"/>
    <property type="evidence" value="ECO:0007669"/>
    <property type="project" value="InterPro"/>
</dbReference>
<protein>
    <recommendedName>
        <fullName evidence="9">Amino acid transporter</fullName>
    </recommendedName>
</protein>
<dbReference type="PANTHER" id="PTHR45649">
    <property type="entry name" value="AMINO-ACID PERMEASE BAT1"/>
    <property type="match status" value="1"/>
</dbReference>
<name>A0A2T2N5Q2_CORCC</name>
<keyword evidence="3 6" id="KW-0812">Transmembrane</keyword>
<sequence length="418" mass="45627">MFADRHRNALPPLINGGAAGAIAAALALVAGGALTQVLVMAELASMVAILSPPRFVNFLSSMTGWVTTIAWQAACASTIWVAASIIRPFWHGILIFYAIVAVSVLFTTALSRIFPSLEAFVLVLHVLGFFSFRLTYLYLALKRHHQVNAQSVLVRAVTIMWAFNVVDGTTHMAEEVENAATVIPYSMILTVLINGSAGFSIFVTFIFCMGSLEDVLKDTFSFPFITVLLRITNSVANTTALISFITILSISSVIGQLATASRMLWAFAREDGIEPRTALPLNAIGVTALISLLLALLNLGSSVAFYALTGLTVARFYSGFMVSASIMLWHRITIPVSKIARGPFRLDYLGIPITVIALLYGFIGWFFSFWPPVSGQALTVQTFNWSTVVYMGIMLLSMGHWVLRARHIYKGPKIELDT</sequence>
<feature type="transmembrane region" description="Helical" evidence="6">
    <location>
        <begin position="185"/>
        <end position="208"/>
    </location>
</feature>
<evidence type="ECO:0000256" key="2">
    <source>
        <dbReference type="ARBA" id="ARBA00022448"/>
    </source>
</evidence>
<feature type="transmembrane region" description="Helical" evidence="6">
    <location>
        <begin position="303"/>
        <end position="329"/>
    </location>
</feature>
<evidence type="ECO:0000256" key="4">
    <source>
        <dbReference type="ARBA" id="ARBA00022989"/>
    </source>
</evidence>
<gene>
    <name evidence="7" type="ORF">BS50DRAFT_604565</name>
</gene>
<proteinExistence type="predicted"/>
<dbReference type="InterPro" id="IPR002293">
    <property type="entry name" value="AA/rel_permease1"/>
</dbReference>
<dbReference type="Proteomes" id="UP000240883">
    <property type="component" value="Unassembled WGS sequence"/>
</dbReference>